<dbReference type="Proteomes" id="UP000498980">
    <property type="component" value="Unassembled WGS sequence"/>
</dbReference>
<name>A0A7J0C0C5_9ACTN</name>
<evidence type="ECO:0000313" key="1">
    <source>
        <dbReference type="EMBL" id="GFM95424.1"/>
    </source>
</evidence>
<accession>A0A7J0C0C5</accession>
<reference evidence="1 2" key="1">
    <citation type="submission" date="2020-05" db="EMBL/GenBank/DDBJ databases">
        <title>Whole genome shotgun sequence of Streptomyces fulvorobeus NBRC 15897.</title>
        <authorList>
            <person name="Komaki H."/>
            <person name="Tamura T."/>
        </authorList>
    </citation>
    <scope>NUCLEOTIDE SEQUENCE [LARGE SCALE GENOMIC DNA]</scope>
    <source>
        <strain evidence="1 2">NBRC 15897</strain>
    </source>
</reference>
<comment type="caution">
    <text evidence="1">The sequence shown here is derived from an EMBL/GenBank/DDBJ whole genome shotgun (WGS) entry which is preliminary data.</text>
</comment>
<evidence type="ECO:0000313" key="2">
    <source>
        <dbReference type="Proteomes" id="UP000498980"/>
    </source>
</evidence>
<keyword evidence="2" id="KW-1185">Reference proteome</keyword>
<sequence>MPRWEPADRSDGEACCGTRADTRVPQHAMTCADRGPDLLTVTRRVDALVAHGFPAEATDSRNAAGFRHQTFTSGHRTAVLI</sequence>
<protein>
    <submittedName>
        <fullName evidence="1">Uncharacterized protein</fullName>
    </submittedName>
</protein>
<dbReference type="AlphaFoldDB" id="A0A7J0C0C5"/>
<proteinExistence type="predicted"/>
<organism evidence="1 2">
    <name type="scientific">Streptomyces fulvorobeus</name>
    <dbReference type="NCBI Taxonomy" id="284028"/>
    <lineage>
        <taxon>Bacteria</taxon>
        <taxon>Bacillati</taxon>
        <taxon>Actinomycetota</taxon>
        <taxon>Actinomycetes</taxon>
        <taxon>Kitasatosporales</taxon>
        <taxon>Streptomycetaceae</taxon>
        <taxon>Streptomyces</taxon>
    </lineage>
</organism>
<dbReference type="EMBL" id="BLWC01000001">
    <property type="protein sequence ID" value="GFM95424.1"/>
    <property type="molecule type" value="Genomic_DNA"/>
</dbReference>
<gene>
    <name evidence="1" type="ORF">Sfulv_02350</name>
</gene>